<keyword evidence="10" id="KW-1185">Reference proteome</keyword>
<dbReference type="PROSITE" id="PS50011">
    <property type="entry name" value="PROTEIN_KINASE_DOM"/>
    <property type="match status" value="1"/>
</dbReference>
<evidence type="ECO:0000256" key="3">
    <source>
        <dbReference type="ARBA" id="ARBA00022741"/>
    </source>
</evidence>
<dbReference type="InterPro" id="IPR011047">
    <property type="entry name" value="Quinoprotein_ADH-like_sf"/>
</dbReference>
<keyword evidence="4 6" id="KW-0067">ATP-binding</keyword>
<evidence type="ECO:0000256" key="2">
    <source>
        <dbReference type="ARBA" id="ARBA00022737"/>
    </source>
</evidence>
<dbReference type="InterPro" id="IPR036322">
    <property type="entry name" value="WD40_repeat_dom_sf"/>
</dbReference>
<evidence type="ECO:0000256" key="4">
    <source>
        <dbReference type="ARBA" id="ARBA00022840"/>
    </source>
</evidence>
<evidence type="ECO:0000313" key="10">
    <source>
        <dbReference type="Proteomes" id="UP000192674"/>
    </source>
</evidence>
<feature type="repeat" description="WD" evidence="5">
    <location>
        <begin position="1433"/>
        <end position="1474"/>
    </location>
</feature>
<accession>A0A1Y5Y441</accession>
<protein>
    <submittedName>
        <fullName evidence="9">Serine/threonine protein kinase</fullName>
    </submittedName>
</protein>
<dbReference type="Gene3D" id="2.130.10.10">
    <property type="entry name" value="YVTN repeat-like/Quinoprotein amine dehydrogenase"/>
    <property type="match status" value="4"/>
</dbReference>
<reference evidence="9 10" key="1">
    <citation type="submission" date="2017-04" db="EMBL/GenBank/DDBJ databases">
        <authorList>
            <person name="Afonso C.L."/>
            <person name="Miller P.J."/>
            <person name="Scott M.A."/>
            <person name="Spackman E."/>
            <person name="Goraichik I."/>
            <person name="Dimitrov K.M."/>
            <person name="Suarez D.L."/>
            <person name="Swayne D.E."/>
        </authorList>
    </citation>
    <scope>NUCLEOTIDE SEQUENCE [LARGE SCALE GENOMIC DNA]</scope>
    <source>
        <strain evidence="9 10">DSM 43828</strain>
    </source>
</reference>
<keyword evidence="7" id="KW-1133">Transmembrane helix</keyword>
<dbReference type="InterPro" id="IPR001680">
    <property type="entry name" value="WD40_rpt"/>
</dbReference>
<dbReference type="SMART" id="SM00220">
    <property type="entry name" value="S_TKc"/>
    <property type="match status" value="1"/>
</dbReference>
<dbReference type="Gene3D" id="3.30.200.20">
    <property type="entry name" value="Phosphorylase Kinase, domain 1"/>
    <property type="match status" value="1"/>
</dbReference>
<dbReference type="InterPro" id="IPR008271">
    <property type="entry name" value="Ser/Thr_kinase_AS"/>
</dbReference>
<keyword evidence="1 5" id="KW-0853">WD repeat</keyword>
<dbReference type="PANTHER" id="PTHR19848:SF8">
    <property type="entry name" value="F-BOX AND WD REPEAT DOMAIN CONTAINING 7"/>
    <property type="match status" value="1"/>
</dbReference>
<evidence type="ECO:0000259" key="8">
    <source>
        <dbReference type="PROSITE" id="PS50011"/>
    </source>
</evidence>
<sequence>MTDTVSVDAAPELFGPYRIEELLGRGGMGEVHRAFDTVHERHVALKRLPLLAGREFENRFRREARIAEQLRAPHVVPVHAHGEIDGRLYIDMQLIDGPDLKRLLADGPPAPERTVEILTQVALALDSAHARSVLHRDVKPANVMLDADGTAYLGDFGIARLFTPDVTRLTETGDAVGTLDYMAPERLTAGEAGPASDVYSLACVLFQCLTGRVPFPAADSVGKLTAQLNDPPPAASLFDRWIPPAIDLVIQTGMDKDPRRRYPSAGELMAAATAVLTEAPASAPPEAPRTNDRGQSYFVRLLAAVGDAQQTDSTDVIRDQCPYPGLQSFGSADSQWFFGREQAVRDLLARLSRQRADSGPLVVVGASGAGKSSLLHAGLLAAHAGAAKVAAQLAMTPGARPIGTLAARLATFLHADPNHLARQLYEHPRSFGAMCQAAVRHVDAPMLIVIDQAEELFTQCADPREREAFATALATAWPARVVFAMRADFVQQFITLTALKRSLDAPYVLGPMTATELARVIVSPAEAAGLELEPGLVDRLISDVGAGDELGALPRLAHALRETWHHRAGNRLTLAGYQQTGGVDRAVALTADSMYMRLNEPDRHALRAAVLRMITLLDGGGIARRWAHRAEVPNRVVESLVAARLVTIDGDYVQLSHDALLTAWPRLRGWVAEDREGLLVRQQLGVAVAHWQTSSRDRSDVYRGARLAAAQEWAAGRTDLTPDERAFLKASDRERRRRTRRLQGAVAGLAVLLVAALVAGVLALVARNEAEQGRRDALSRQLAAESQAQAEVNPVGAMRKAVESWRASPTVEARGALLSAPLITYPSAFTTGLSNVSAVDVSPDGALVAVGSGGGKIVVWDVRKRGPVHTGITAKGFVSAVKFSPDGTLLATSDVDRNGDVNASSIRIWDTVNGREIARLADELPAIGQLAWRPDQPVVAALLPQEGDKRGIGELDARTGRLIKTIAKGVVDPTSIAYSSTGDRLAIGRGDGSVELWDTATSTRVSRQTGHADATTRRGPGGIMPVQVTFSGSLLASSSVLDNMIRLWDPRTGAPGLAFPDVTRQADSAGAAGPSSLRFTPDGRTLYTNSDLNSITAWDPLNGTFLGNRLQGPREGTTVGQTVMAIAVSRDGRTWVAANSDGTVQRWSTNTNWYADPRASVMSLAFHPDNKEISAGDAESGLYTWDAQTGAEIVRTTEQSGGVLAVSYTPDGTRITATGNATFTVTPPDRAAKPRTVTLPGRLFIGRGALTVSPDGRWFAAVHQPASVTPNTQDYKITVWDVRTLAEDAVLEMGSQWPLDLTFSPSNDKLLALTSSAGTGITGSDPDGKNAASMVTWSTVGFVDAARTPLGGNTLNTVTYTPDGKSLITAGVSGVLQVRDAVTGEMRKEFGRHPSMVRRIAISPDGRLLASVTAQDSTVRLWNLDTFQHVADLNAHLSPLNDIVFSPDGRQLASGGTDTNVAVWRVDPDDVVRQVCANIDEATLGKTGCG</sequence>
<dbReference type="InterPro" id="IPR000719">
    <property type="entry name" value="Prot_kinase_dom"/>
</dbReference>
<dbReference type="PROSITE" id="PS00108">
    <property type="entry name" value="PROTEIN_KINASE_ST"/>
    <property type="match status" value="1"/>
</dbReference>
<dbReference type="CDD" id="cd14014">
    <property type="entry name" value="STKc_PknB_like"/>
    <property type="match status" value="1"/>
</dbReference>
<organism evidence="9 10">
    <name type="scientific">Kibdelosporangium aridum</name>
    <dbReference type="NCBI Taxonomy" id="2030"/>
    <lineage>
        <taxon>Bacteria</taxon>
        <taxon>Bacillati</taxon>
        <taxon>Actinomycetota</taxon>
        <taxon>Actinomycetes</taxon>
        <taxon>Pseudonocardiales</taxon>
        <taxon>Pseudonocardiaceae</taxon>
        <taxon>Kibdelosporangium</taxon>
    </lineage>
</organism>
<dbReference type="SMART" id="SM00320">
    <property type="entry name" value="WD40"/>
    <property type="match status" value="11"/>
</dbReference>
<keyword evidence="7" id="KW-0812">Transmembrane</keyword>
<dbReference type="PROSITE" id="PS50294">
    <property type="entry name" value="WD_REPEATS_REGION"/>
    <property type="match status" value="1"/>
</dbReference>
<keyword evidence="9" id="KW-0808">Transferase</keyword>
<keyword evidence="2" id="KW-0677">Repeat</keyword>
<dbReference type="SUPFAM" id="SSF56112">
    <property type="entry name" value="Protein kinase-like (PK-like)"/>
    <property type="match status" value="1"/>
</dbReference>
<dbReference type="RefSeq" id="WP_084433433.1">
    <property type="nucleotide sequence ID" value="NZ_FWXV01000011.1"/>
</dbReference>
<keyword evidence="9" id="KW-0418">Kinase</keyword>
<dbReference type="InterPro" id="IPR017441">
    <property type="entry name" value="Protein_kinase_ATP_BS"/>
</dbReference>
<dbReference type="Gene3D" id="1.10.510.10">
    <property type="entry name" value="Transferase(Phosphotransferase) domain 1"/>
    <property type="match status" value="1"/>
</dbReference>
<dbReference type="Proteomes" id="UP000192674">
    <property type="component" value="Unassembled WGS sequence"/>
</dbReference>
<dbReference type="InterPro" id="IPR015943">
    <property type="entry name" value="WD40/YVTN_repeat-like_dom_sf"/>
</dbReference>
<dbReference type="PROSITE" id="PS50082">
    <property type="entry name" value="WD_REPEATS_2"/>
    <property type="match status" value="5"/>
</dbReference>
<evidence type="ECO:0000256" key="7">
    <source>
        <dbReference type="SAM" id="Phobius"/>
    </source>
</evidence>
<dbReference type="GO" id="GO:0005524">
    <property type="term" value="F:ATP binding"/>
    <property type="evidence" value="ECO:0007669"/>
    <property type="project" value="UniProtKB-UniRule"/>
</dbReference>
<dbReference type="Pfam" id="PF20703">
    <property type="entry name" value="nSTAND1"/>
    <property type="match status" value="1"/>
</dbReference>
<keyword evidence="3 6" id="KW-0547">Nucleotide-binding</keyword>
<feature type="repeat" description="WD" evidence="5">
    <location>
        <begin position="1390"/>
        <end position="1432"/>
    </location>
</feature>
<dbReference type="Pfam" id="PF00069">
    <property type="entry name" value="Pkinase"/>
    <property type="match status" value="1"/>
</dbReference>
<dbReference type="SUPFAM" id="SSF50978">
    <property type="entry name" value="WD40 repeat-like"/>
    <property type="match status" value="1"/>
</dbReference>
<dbReference type="InterPro" id="IPR049052">
    <property type="entry name" value="nSTAND1"/>
</dbReference>
<dbReference type="GO" id="GO:0004674">
    <property type="term" value="F:protein serine/threonine kinase activity"/>
    <property type="evidence" value="ECO:0007669"/>
    <property type="project" value="UniProtKB-KW"/>
</dbReference>
<dbReference type="SUPFAM" id="SSF50998">
    <property type="entry name" value="Quinoprotein alcohol dehydrogenase-like"/>
    <property type="match status" value="1"/>
</dbReference>
<dbReference type="PANTHER" id="PTHR19848">
    <property type="entry name" value="WD40 REPEAT PROTEIN"/>
    <property type="match status" value="1"/>
</dbReference>
<feature type="repeat" description="WD" evidence="5">
    <location>
        <begin position="1154"/>
        <end position="1195"/>
    </location>
</feature>
<feature type="repeat" description="WD" evidence="5">
    <location>
        <begin position="829"/>
        <end position="870"/>
    </location>
</feature>
<keyword evidence="9" id="KW-0723">Serine/threonine-protein kinase</keyword>
<dbReference type="EMBL" id="FWXV01000011">
    <property type="protein sequence ID" value="SMD25460.1"/>
    <property type="molecule type" value="Genomic_DNA"/>
</dbReference>
<dbReference type="SUPFAM" id="SSF52540">
    <property type="entry name" value="P-loop containing nucleoside triphosphate hydrolases"/>
    <property type="match status" value="1"/>
</dbReference>
<dbReference type="InterPro" id="IPR011009">
    <property type="entry name" value="Kinase-like_dom_sf"/>
</dbReference>
<dbReference type="OrthoDB" id="192618at2"/>
<dbReference type="Pfam" id="PF00400">
    <property type="entry name" value="WD40"/>
    <property type="match status" value="5"/>
</dbReference>
<gene>
    <name evidence="9" type="ORF">SAMN05661093_09146</name>
</gene>
<feature type="domain" description="Protein kinase" evidence="8">
    <location>
        <begin position="17"/>
        <end position="276"/>
    </location>
</feature>
<evidence type="ECO:0000256" key="6">
    <source>
        <dbReference type="PROSITE-ProRule" id="PRU10141"/>
    </source>
</evidence>
<name>A0A1Y5Y441_KIBAR</name>
<dbReference type="PROSITE" id="PS00107">
    <property type="entry name" value="PROTEIN_KINASE_ATP"/>
    <property type="match status" value="1"/>
</dbReference>
<feature type="repeat" description="WD" evidence="5">
    <location>
        <begin position="974"/>
        <end position="1007"/>
    </location>
</feature>
<evidence type="ECO:0000256" key="1">
    <source>
        <dbReference type="ARBA" id="ARBA00022574"/>
    </source>
</evidence>
<evidence type="ECO:0000313" key="9">
    <source>
        <dbReference type="EMBL" id="SMD25460.1"/>
    </source>
</evidence>
<dbReference type="InterPro" id="IPR027417">
    <property type="entry name" value="P-loop_NTPase"/>
</dbReference>
<evidence type="ECO:0000256" key="5">
    <source>
        <dbReference type="PROSITE-ProRule" id="PRU00221"/>
    </source>
</evidence>
<proteinExistence type="predicted"/>
<feature type="transmembrane region" description="Helical" evidence="7">
    <location>
        <begin position="745"/>
        <end position="766"/>
    </location>
</feature>
<feature type="binding site" evidence="6">
    <location>
        <position position="46"/>
    </location>
    <ligand>
        <name>ATP</name>
        <dbReference type="ChEBI" id="CHEBI:30616"/>
    </ligand>
</feature>
<keyword evidence="7" id="KW-0472">Membrane</keyword>